<feature type="domain" description="EamA" evidence="2">
    <location>
        <begin position="146"/>
        <end position="283"/>
    </location>
</feature>
<keyword evidence="4" id="KW-1185">Reference proteome</keyword>
<keyword evidence="1" id="KW-0812">Transmembrane</keyword>
<dbReference type="SUPFAM" id="SSF103481">
    <property type="entry name" value="Multidrug resistance efflux transporter EmrE"/>
    <property type="match status" value="2"/>
</dbReference>
<dbReference type="Pfam" id="PF00892">
    <property type="entry name" value="EamA"/>
    <property type="match status" value="2"/>
</dbReference>
<keyword evidence="1" id="KW-0472">Membrane</keyword>
<feature type="transmembrane region" description="Helical" evidence="1">
    <location>
        <begin position="143"/>
        <end position="163"/>
    </location>
</feature>
<evidence type="ECO:0000259" key="2">
    <source>
        <dbReference type="Pfam" id="PF00892"/>
    </source>
</evidence>
<dbReference type="InterPro" id="IPR037185">
    <property type="entry name" value="EmrE-like"/>
</dbReference>
<feature type="transmembrane region" description="Helical" evidence="1">
    <location>
        <begin position="175"/>
        <end position="194"/>
    </location>
</feature>
<feature type="domain" description="EamA" evidence="2">
    <location>
        <begin position="9"/>
        <end position="137"/>
    </location>
</feature>
<sequence>MPNDRLKSYLNLHLIVFIWGFTAILGALLTIEADVIVWYRMLLAALFLAIYIFFSKKSFRVAGDSLLKLTFVGLLIALHWIFFFYAIHVSNVSITLSVFSLGAFLASLLEPLFYGRKVLWYEVFFGLIIIVALAIIMQVEVAYFEGMVFAFVSIVLGVLFTLYNGKLIQKHDSAVITFYEFLAGVLFISCYFIVENKFTIEFFNVSFDNWVLLFVLSSVCTAYAFTASVKVMKQLSPYTVMLTTNLEPVYGIVLAYFIIGEKEKMSASFYIGAVVIVLTVILNGILKHQRDNKIKATNPTL</sequence>
<keyword evidence="1" id="KW-1133">Transmembrane helix</keyword>
<organism evidence="3 4">
    <name type="scientific">Flavobacterium zubiriense</name>
    <dbReference type="NCBI Taxonomy" id="3138075"/>
    <lineage>
        <taxon>Bacteria</taxon>
        <taxon>Pseudomonadati</taxon>
        <taxon>Bacteroidota</taxon>
        <taxon>Flavobacteriia</taxon>
        <taxon>Flavobacteriales</taxon>
        <taxon>Flavobacteriaceae</taxon>
        <taxon>Flavobacterium</taxon>
    </lineage>
</organism>
<evidence type="ECO:0000313" key="3">
    <source>
        <dbReference type="EMBL" id="MFA9190115.1"/>
    </source>
</evidence>
<dbReference type="PANTHER" id="PTHR22911:SF79">
    <property type="entry name" value="MOBA-LIKE NTP TRANSFERASE DOMAIN-CONTAINING PROTEIN"/>
    <property type="match status" value="1"/>
</dbReference>
<dbReference type="Proteomes" id="UP001574169">
    <property type="component" value="Unassembled WGS sequence"/>
</dbReference>
<gene>
    <name evidence="3" type="ORF">AAGV28_01925</name>
</gene>
<feature type="transmembrane region" description="Helical" evidence="1">
    <location>
        <begin position="119"/>
        <end position="137"/>
    </location>
</feature>
<dbReference type="EMBL" id="JBCFQL010000001">
    <property type="protein sequence ID" value="MFA9190115.1"/>
    <property type="molecule type" value="Genomic_DNA"/>
</dbReference>
<feature type="transmembrane region" description="Helical" evidence="1">
    <location>
        <begin position="209"/>
        <end position="226"/>
    </location>
</feature>
<name>A0ABV4T9N8_9FLAO</name>
<feature type="transmembrane region" description="Helical" evidence="1">
    <location>
        <begin position="12"/>
        <end position="31"/>
    </location>
</feature>
<feature type="transmembrane region" description="Helical" evidence="1">
    <location>
        <begin position="238"/>
        <end position="259"/>
    </location>
</feature>
<feature type="transmembrane region" description="Helical" evidence="1">
    <location>
        <begin position="265"/>
        <end position="286"/>
    </location>
</feature>
<protein>
    <submittedName>
        <fullName evidence="3">DMT family transporter</fullName>
    </submittedName>
</protein>
<dbReference type="PANTHER" id="PTHR22911">
    <property type="entry name" value="ACYL-MALONYL CONDENSING ENZYME-RELATED"/>
    <property type="match status" value="1"/>
</dbReference>
<feature type="transmembrane region" description="Helical" evidence="1">
    <location>
        <begin position="37"/>
        <end position="54"/>
    </location>
</feature>
<comment type="caution">
    <text evidence="3">The sequence shown here is derived from an EMBL/GenBank/DDBJ whole genome shotgun (WGS) entry which is preliminary data.</text>
</comment>
<dbReference type="RefSeq" id="WP_373405140.1">
    <property type="nucleotide sequence ID" value="NZ_JBCFQL010000001.1"/>
</dbReference>
<dbReference type="InterPro" id="IPR000620">
    <property type="entry name" value="EamA_dom"/>
</dbReference>
<evidence type="ECO:0000313" key="4">
    <source>
        <dbReference type="Proteomes" id="UP001574169"/>
    </source>
</evidence>
<reference evidence="3 4" key="1">
    <citation type="submission" date="2024-04" db="EMBL/GenBank/DDBJ databases">
        <title>New Clade of Flavobacterium.</title>
        <authorList>
            <person name="Matos L."/>
            <person name="Proenca D.N."/>
            <person name="Fransisco R.M."/>
            <person name="Chung A.P."/>
            <person name="Maccario L."/>
            <person name="Sorensen S.J."/>
            <person name="Morais P.V."/>
        </authorList>
    </citation>
    <scope>NUCLEOTIDE SEQUENCE [LARGE SCALE GENOMIC DNA]</scope>
    <source>
        <strain evidence="3 4">FZUC8N2.13</strain>
    </source>
</reference>
<feature type="transmembrane region" description="Helical" evidence="1">
    <location>
        <begin position="66"/>
        <end position="87"/>
    </location>
</feature>
<feature type="transmembrane region" description="Helical" evidence="1">
    <location>
        <begin position="93"/>
        <end position="112"/>
    </location>
</feature>
<accession>A0ABV4T9N8</accession>
<evidence type="ECO:0000256" key="1">
    <source>
        <dbReference type="SAM" id="Phobius"/>
    </source>
</evidence>
<proteinExistence type="predicted"/>